<keyword evidence="1" id="KW-0175">Coiled coil</keyword>
<dbReference type="Proteomes" id="UP000469505">
    <property type="component" value="Unassembled WGS sequence"/>
</dbReference>
<dbReference type="AlphaFoldDB" id="A0A098APU2"/>
<proteinExistence type="predicted"/>
<evidence type="ECO:0000313" key="2">
    <source>
        <dbReference type="EMBL" id="CDQ30549.1"/>
    </source>
</evidence>
<reference evidence="2" key="1">
    <citation type="submission" date="2014-04" db="EMBL/GenBank/DDBJ databases">
        <authorList>
            <person name="Croucher N."/>
        </authorList>
    </citation>
    <scope>NUCLEOTIDE SEQUENCE</scope>
    <source>
        <strain evidence="2">O61U7</strain>
    </source>
</reference>
<protein>
    <submittedName>
        <fullName evidence="2">Putative phage-related chromosomal island protein</fullName>
    </submittedName>
</protein>
<dbReference type="EMBL" id="WNHX01000026">
    <property type="protein sequence ID" value="MTV87190.1"/>
    <property type="molecule type" value="Genomic_DNA"/>
</dbReference>
<evidence type="ECO:0000313" key="3">
    <source>
        <dbReference type="EMBL" id="MTV87190.1"/>
    </source>
</evidence>
<reference evidence="2" key="2">
    <citation type="submission" date="2014-10" db="EMBL/GenBank/DDBJ databases">
        <title>Contrasting mechanisms driving short-term and long-term diversification of pneumococci.</title>
        <authorList>
            <person name="Croucher N.J."/>
            <person name="Coupland P.C."/>
            <person name="Stevenson A.E."/>
            <person name="Callendrello A."/>
            <person name="Bentley S.D."/>
            <person name="Hanage W.P."/>
        </authorList>
    </citation>
    <scope>NUCLEOTIDE SEQUENCE</scope>
    <source>
        <strain evidence="2">O61U7</strain>
    </source>
</reference>
<evidence type="ECO:0000313" key="4">
    <source>
        <dbReference type="Proteomes" id="UP000469505"/>
    </source>
</evidence>
<accession>A0A098APU2</accession>
<dbReference type="EMBL" id="LK020713">
    <property type="protein sequence ID" value="CDQ30549.1"/>
    <property type="molecule type" value="Genomic_DNA"/>
</dbReference>
<evidence type="ECO:0000256" key="1">
    <source>
        <dbReference type="SAM" id="Coils"/>
    </source>
</evidence>
<reference evidence="3 4" key="3">
    <citation type="submission" date="2019-11" db="EMBL/GenBank/DDBJ databases">
        <title>Growth characteristics of pneumococcus vary with the chemical composition of the capsule and with environmental conditions.</title>
        <authorList>
            <person name="Tothpal A."/>
            <person name="Desobry K."/>
            <person name="Joshi S."/>
            <person name="Wyllie A.L."/>
            <person name="Weinberger D.M."/>
        </authorList>
    </citation>
    <scope>NUCLEOTIDE SEQUENCE [LARGE SCALE GENOMIC DNA]</scope>
    <source>
        <strain evidence="4">pnumococcus35B</strain>
        <strain evidence="3">Pnumococcus35B</strain>
    </source>
</reference>
<dbReference type="RefSeq" id="WP_000449360.1">
    <property type="nucleotide sequence ID" value="NZ_AP025936.1"/>
</dbReference>
<gene>
    <name evidence="3" type="ORF">GM543_06620</name>
</gene>
<feature type="coiled-coil region" evidence="1">
    <location>
        <begin position="4"/>
        <end position="49"/>
    </location>
</feature>
<name>A0A098APU2_STREE</name>
<organism evidence="2">
    <name type="scientific">Streptococcus pneumoniae</name>
    <dbReference type="NCBI Taxonomy" id="1313"/>
    <lineage>
        <taxon>Bacteria</taxon>
        <taxon>Bacillati</taxon>
        <taxon>Bacillota</taxon>
        <taxon>Bacilli</taxon>
        <taxon>Lactobacillales</taxon>
        <taxon>Streptococcaceae</taxon>
        <taxon>Streptococcus</taxon>
    </lineage>
</organism>
<sequence length="224" mass="25793">METLQTIETKIDKLIEQNKKAIEMTEAELVKASQAISDAQAKLVQAQEEINSEKYVEAKSDLWTAERTKEFHEGRLKELVTTPIISYDEYHATVKEIYRLADEQQNTFFTPAVAKLLEIVKLGDESAKEVGKVNEIFRKLEKDISKNNEDYKRDKNGGWFRGPFSSLSYSPRNALHGYQDDLKEIAESFKKGQGYPPSPLQLSPLLTNRKMRYIECPYLLVRLI</sequence>